<evidence type="ECO:0000313" key="3">
    <source>
        <dbReference type="Proteomes" id="UP000398389"/>
    </source>
</evidence>
<feature type="compositionally biased region" description="Basic and acidic residues" evidence="1">
    <location>
        <begin position="53"/>
        <end position="67"/>
    </location>
</feature>
<dbReference type="AlphaFoldDB" id="A0A5E8BL74"/>
<dbReference type="GeneID" id="43581871"/>
<reference evidence="2 3" key="1">
    <citation type="submission" date="2019-09" db="EMBL/GenBank/DDBJ databases">
        <authorList>
            <person name="Brejova B."/>
        </authorList>
    </citation>
    <scope>NUCLEOTIDE SEQUENCE [LARGE SCALE GENOMIC DNA]</scope>
</reference>
<feature type="region of interest" description="Disordered" evidence="1">
    <location>
        <begin position="43"/>
        <end position="67"/>
    </location>
</feature>
<accession>A0A5E8BL74</accession>
<dbReference type="Proteomes" id="UP000398389">
    <property type="component" value="Unassembled WGS sequence"/>
</dbReference>
<keyword evidence="3" id="KW-1185">Reference proteome</keyword>
<gene>
    <name evidence="2" type="ORF">SAPINGB_P003053</name>
</gene>
<evidence type="ECO:0000256" key="1">
    <source>
        <dbReference type="SAM" id="MobiDB-lite"/>
    </source>
</evidence>
<proteinExistence type="predicted"/>
<evidence type="ECO:0000313" key="2">
    <source>
        <dbReference type="EMBL" id="VVT51307.1"/>
    </source>
</evidence>
<name>A0A5E8BL74_9ASCO</name>
<dbReference type="RefSeq" id="XP_031853662.1">
    <property type="nucleotide sequence ID" value="XM_031997771.1"/>
</dbReference>
<protein>
    <submittedName>
        <fullName evidence="2">Uncharacterized protein</fullName>
    </submittedName>
</protein>
<dbReference type="EMBL" id="CABVLU010000002">
    <property type="protein sequence ID" value="VVT51307.1"/>
    <property type="molecule type" value="Genomic_DNA"/>
</dbReference>
<organism evidence="2 3">
    <name type="scientific">Magnusiomyces paraingens</name>
    <dbReference type="NCBI Taxonomy" id="2606893"/>
    <lineage>
        <taxon>Eukaryota</taxon>
        <taxon>Fungi</taxon>
        <taxon>Dikarya</taxon>
        <taxon>Ascomycota</taxon>
        <taxon>Saccharomycotina</taxon>
        <taxon>Dipodascomycetes</taxon>
        <taxon>Dipodascales</taxon>
        <taxon>Dipodascaceae</taxon>
        <taxon>Magnusiomyces</taxon>
    </lineage>
</organism>
<sequence length="67" mass="7563">MNLPILEKNKLRYAVKNKSKKRPRVKLDQNALILDLLKYVQVKGSGNGDGGDSNDKEEHESNTDHSD</sequence>